<accession>A0ABP6Z2M3</accession>
<organism evidence="1 2">
    <name type="scientific">Kineosporia mesophila</name>
    <dbReference type="NCBI Taxonomy" id="566012"/>
    <lineage>
        <taxon>Bacteria</taxon>
        <taxon>Bacillati</taxon>
        <taxon>Actinomycetota</taxon>
        <taxon>Actinomycetes</taxon>
        <taxon>Kineosporiales</taxon>
        <taxon>Kineosporiaceae</taxon>
        <taxon>Kineosporia</taxon>
    </lineage>
</organism>
<gene>
    <name evidence="1" type="ORF">GCM10022223_06120</name>
</gene>
<keyword evidence="2" id="KW-1185">Reference proteome</keyword>
<comment type="caution">
    <text evidence="1">The sequence shown here is derived from an EMBL/GenBank/DDBJ whole genome shotgun (WGS) entry which is preliminary data.</text>
</comment>
<evidence type="ECO:0000313" key="2">
    <source>
        <dbReference type="Proteomes" id="UP001501074"/>
    </source>
</evidence>
<evidence type="ECO:0000313" key="1">
    <source>
        <dbReference type="EMBL" id="GAA3593915.1"/>
    </source>
</evidence>
<sequence>MSAQISTGRRSDLLTLVVRRAAIILLAWSALWANYSTKPVHAQATEYTADVVATDIAPARQ</sequence>
<dbReference type="EMBL" id="BAAAZO010000001">
    <property type="protein sequence ID" value="GAA3593915.1"/>
    <property type="molecule type" value="Genomic_DNA"/>
</dbReference>
<name>A0ABP6Z2M3_9ACTN</name>
<proteinExistence type="predicted"/>
<dbReference type="RefSeq" id="WP_231484137.1">
    <property type="nucleotide sequence ID" value="NZ_BAAAZO010000001.1"/>
</dbReference>
<protein>
    <submittedName>
        <fullName evidence="1">Uncharacterized protein</fullName>
    </submittedName>
</protein>
<dbReference type="Proteomes" id="UP001501074">
    <property type="component" value="Unassembled WGS sequence"/>
</dbReference>
<reference evidence="2" key="1">
    <citation type="journal article" date="2019" name="Int. J. Syst. Evol. Microbiol.">
        <title>The Global Catalogue of Microorganisms (GCM) 10K type strain sequencing project: providing services to taxonomists for standard genome sequencing and annotation.</title>
        <authorList>
            <consortium name="The Broad Institute Genomics Platform"/>
            <consortium name="The Broad Institute Genome Sequencing Center for Infectious Disease"/>
            <person name="Wu L."/>
            <person name="Ma J."/>
        </authorList>
    </citation>
    <scope>NUCLEOTIDE SEQUENCE [LARGE SCALE GENOMIC DNA]</scope>
    <source>
        <strain evidence="2">JCM 16902</strain>
    </source>
</reference>